<evidence type="ECO:0000313" key="1">
    <source>
        <dbReference type="EMBL" id="KAK3265046.1"/>
    </source>
</evidence>
<name>A0AAE0FS63_9CHLO</name>
<keyword evidence="2" id="KW-1185">Reference proteome</keyword>
<sequence>MSPWAAQLEAPLGRAGQVVFPPSVRVSVSNWSAVLTMAMRAAALAADCCEMDPAIDFLVDSTGRHYLTQKVAKCNMKVGNFKKCFTRDCCHIFEEFK</sequence>
<reference evidence="1 2" key="1">
    <citation type="journal article" date="2015" name="Genome Biol. Evol.">
        <title>Comparative Genomics of a Bacterivorous Green Alga Reveals Evolutionary Causalities and Consequences of Phago-Mixotrophic Mode of Nutrition.</title>
        <authorList>
            <person name="Burns J.A."/>
            <person name="Paasch A."/>
            <person name="Narechania A."/>
            <person name="Kim E."/>
        </authorList>
    </citation>
    <scope>NUCLEOTIDE SEQUENCE [LARGE SCALE GENOMIC DNA]</scope>
    <source>
        <strain evidence="1 2">PLY_AMNH</strain>
    </source>
</reference>
<dbReference type="EMBL" id="LGRX02014183">
    <property type="protein sequence ID" value="KAK3265046.1"/>
    <property type="molecule type" value="Genomic_DNA"/>
</dbReference>
<gene>
    <name evidence="1" type="ORF">CYMTET_26239</name>
</gene>
<proteinExistence type="predicted"/>
<dbReference type="AlphaFoldDB" id="A0AAE0FS63"/>
<accession>A0AAE0FS63</accession>
<comment type="caution">
    <text evidence="1">The sequence shown here is derived from an EMBL/GenBank/DDBJ whole genome shotgun (WGS) entry which is preliminary data.</text>
</comment>
<organism evidence="1 2">
    <name type="scientific">Cymbomonas tetramitiformis</name>
    <dbReference type="NCBI Taxonomy" id="36881"/>
    <lineage>
        <taxon>Eukaryota</taxon>
        <taxon>Viridiplantae</taxon>
        <taxon>Chlorophyta</taxon>
        <taxon>Pyramimonadophyceae</taxon>
        <taxon>Pyramimonadales</taxon>
        <taxon>Pyramimonadaceae</taxon>
        <taxon>Cymbomonas</taxon>
    </lineage>
</organism>
<evidence type="ECO:0000313" key="2">
    <source>
        <dbReference type="Proteomes" id="UP001190700"/>
    </source>
</evidence>
<protein>
    <submittedName>
        <fullName evidence="1">Uncharacterized protein</fullName>
    </submittedName>
</protein>
<dbReference type="Proteomes" id="UP001190700">
    <property type="component" value="Unassembled WGS sequence"/>
</dbReference>